<organism evidence="2 3">
    <name type="scientific">Drosophila navojoa</name>
    <name type="common">Fruit fly</name>
    <dbReference type="NCBI Taxonomy" id="7232"/>
    <lineage>
        <taxon>Eukaryota</taxon>
        <taxon>Metazoa</taxon>
        <taxon>Ecdysozoa</taxon>
        <taxon>Arthropoda</taxon>
        <taxon>Hexapoda</taxon>
        <taxon>Insecta</taxon>
        <taxon>Pterygota</taxon>
        <taxon>Neoptera</taxon>
        <taxon>Endopterygota</taxon>
        <taxon>Diptera</taxon>
        <taxon>Brachycera</taxon>
        <taxon>Muscomorpha</taxon>
        <taxon>Ephydroidea</taxon>
        <taxon>Drosophilidae</taxon>
        <taxon>Drosophila</taxon>
    </lineage>
</organism>
<evidence type="ECO:0000313" key="3">
    <source>
        <dbReference type="Proteomes" id="UP000295192"/>
    </source>
</evidence>
<proteinExistence type="predicted"/>
<dbReference type="InterPro" id="IPR009392">
    <property type="entry name" value="ACP53EA"/>
</dbReference>
<evidence type="ECO:0000256" key="1">
    <source>
        <dbReference type="SAM" id="SignalP"/>
    </source>
</evidence>
<keyword evidence="3" id="KW-1185">Reference proteome</keyword>
<reference evidence="2 3" key="1">
    <citation type="journal article" date="2019" name="J. Hered.">
        <title>An Improved Genome Assembly for Drosophila navojoa, the Basal Species in the mojavensis Cluster.</title>
        <authorList>
            <person name="Vanderlinde T."/>
            <person name="Dupim E.G."/>
            <person name="Nazario-Yepiz N.O."/>
            <person name="Carvalho A.B."/>
        </authorList>
    </citation>
    <scope>NUCLEOTIDE SEQUENCE [LARGE SCALE GENOMIC DNA]</scope>
    <source>
        <strain evidence="2">Navoj_Jal97</strain>
        <tissue evidence="2">Whole organism</tissue>
    </source>
</reference>
<evidence type="ECO:0000313" key="2">
    <source>
        <dbReference type="EMBL" id="TDG51162.1"/>
    </source>
</evidence>
<evidence type="ECO:0008006" key="4">
    <source>
        <dbReference type="Google" id="ProtNLM"/>
    </source>
</evidence>
<feature type="signal peptide" evidence="1">
    <location>
        <begin position="1"/>
        <end position="23"/>
    </location>
</feature>
<gene>
    <name evidence="2" type="ORF">AWZ03_002525</name>
</gene>
<dbReference type="AlphaFoldDB" id="A0A484BSG2"/>
<keyword evidence="1" id="KW-0732">Signal</keyword>
<dbReference type="EMBL" id="LSRL02000011">
    <property type="protein sequence ID" value="TDG51162.1"/>
    <property type="molecule type" value="Genomic_DNA"/>
</dbReference>
<dbReference type="Proteomes" id="UP000295192">
    <property type="component" value="Unassembled WGS sequence"/>
</dbReference>
<comment type="caution">
    <text evidence="2">The sequence shown here is derived from an EMBL/GenBank/DDBJ whole genome shotgun (WGS) entry which is preliminary data.</text>
</comment>
<name>A0A484BSG2_DRONA</name>
<feature type="chain" id="PRO_5019820395" description="Accessory gland protein 2a" evidence="1">
    <location>
        <begin position="24"/>
        <end position="116"/>
    </location>
</feature>
<dbReference type="Pfam" id="PF06313">
    <property type="entry name" value="ACP53EA"/>
    <property type="match status" value="1"/>
</dbReference>
<dbReference type="OMA" id="KSLAKCA"/>
<dbReference type="OrthoDB" id="7857847at2759"/>
<sequence>MQFMKAVFLLSCLLIVGHTHVNGFDLLKLLDCGEIAIAAGRKVAVNLVPLIRDLGKCANFNLASNANLDIKGFLEVVNQFLKKATGNQKCLQTLLDAVNGQVQPYVKQIKEAQCLP</sequence>
<accession>A0A484BSG2</accession>
<protein>
    <recommendedName>
        <fullName evidence="4">Accessory gland protein 2a</fullName>
    </recommendedName>
</protein>